<dbReference type="InterPro" id="IPR025757">
    <property type="entry name" value="MIP1_Leuzipper"/>
</dbReference>
<dbReference type="Pfam" id="PF04784">
    <property type="entry name" value="DUF547"/>
    <property type="match status" value="1"/>
</dbReference>
<dbReference type="GO" id="GO:0016787">
    <property type="term" value="F:hydrolase activity"/>
    <property type="evidence" value="ECO:0007669"/>
    <property type="project" value="UniProtKB-KW"/>
</dbReference>
<dbReference type="Pfam" id="PF13966">
    <property type="entry name" value="zf-RVT"/>
    <property type="match status" value="1"/>
</dbReference>
<keyword evidence="1" id="KW-1133">Transmembrane helix</keyword>
<keyword evidence="5" id="KW-0378">Hydrolase</keyword>
<feature type="domain" description="Ternary complex factor MIP1 leucine-zipper" evidence="4">
    <location>
        <begin position="94"/>
        <end position="150"/>
    </location>
</feature>
<keyword evidence="1" id="KW-0812">Transmembrane</keyword>
<dbReference type="AlphaFoldDB" id="A0A6A2YTE9"/>
<dbReference type="InterPro" id="IPR006869">
    <property type="entry name" value="DUF547"/>
</dbReference>
<dbReference type="EMBL" id="VEPZ02001279">
    <property type="protein sequence ID" value="KAE8682609.1"/>
    <property type="molecule type" value="Genomic_DNA"/>
</dbReference>
<feature type="transmembrane region" description="Helical" evidence="1">
    <location>
        <begin position="21"/>
        <end position="42"/>
    </location>
</feature>
<evidence type="ECO:0000259" key="4">
    <source>
        <dbReference type="Pfam" id="PF14389"/>
    </source>
</evidence>
<gene>
    <name evidence="5" type="ORF">F3Y22_tig00111238pilonHSYRG00292</name>
</gene>
<keyword evidence="1" id="KW-0472">Membrane</keyword>
<dbReference type="Pfam" id="PF14389">
    <property type="entry name" value="Lzipper-MIP1"/>
    <property type="match status" value="1"/>
</dbReference>
<evidence type="ECO:0000313" key="6">
    <source>
        <dbReference type="Proteomes" id="UP000436088"/>
    </source>
</evidence>
<protein>
    <submittedName>
        <fullName evidence="5">O-Glycosyl hydrolases family 17 protein</fullName>
    </submittedName>
</protein>
<feature type="domain" description="DUF547" evidence="2">
    <location>
        <begin position="325"/>
        <end position="349"/>
    </location>
</feature>
<evidence type="ECO:0000256" key="1">
    <source>
        <dbReference type="SAM" id="Phobius"/>
    </source>
</evidence>
<dbReference type="PANTHER" id="PTHR23054">
    <property type="entry name" value="TERNARY COMPLEX FACTOR MIP1, LEUCINE-ZIPPER-RELATED"/>
    <property type="match status" value="1"/>
</dbReference>
<feature type="domain" description="Reverse transcriptase zinc-binding" evidence="3">
    <location>
        <begin position="555"/>
        <end position="625"/>
    </location>
</feature>
<dbReference type="Proteomes" id="UP000436088">
    <property type="component" value="Unassembled WGS sequence"/>
</dbReference>
<name>A0A6A2YTE9_HIBSY</name>
<keyword evidence="6" id="KW-1185">Reference proteome</keyword>
<sequence>MRVEITMVITPGVLFYQSGGLSSSVAVYSFLLFVMVNVVWWMPGLFCRASSINRYLQWKSGKVWSRSFSAEDDPCNSCSELEEDAKPQERSRQEKTLASAVEYSGSPTSNSLSKLPDKVQELLDSIAVLEIIVSKLEQEFLSLQYQLIQERNERRLAEYYLKHYPCPTTSLFDCSLAYLTEPIAKPCNEEETEENLDDIFPSEAAIDDNYSVENLWHHPNQLSEEMVLRIRDIFVFLADSSKHSSSEYMVSPASPHCPLANFLEPFSNSSIVTSLARTSSGGSAYDPYGVFGKVNWKCSIGTYSTAVEVSQLLLVEQLAKVDPLQMSYNEKLAFWINIYHALMMHGNSDRGIHWLKWETVCGPKSHGGLGFFDVSTRNRALLNKWIWRFGAENDSLWKRIISAKYNYTPDALIPKVGNSSKSSWVWRAIVKPLVSNEGNLFSDLKCIMGNGAKIDFWNDHWTANFSLKDTFARVFRLAKKQYGNLTEFGIWENGVWVWRIELRRNLFVWENSLWSNFLLVLNRAVSSHPTLDRLTWGGSNDGRYTPKSYCLKVATVGKVEDSIWKTVWCKFVPPKISGFVWKAVYQRLPVTSELEKRGVRCNDNYNCSFCNTVPETINHVLCHCDGVDFPEV</sequence>
<evidence type="ECO:0000313" key="5">
    <source>
        <dbReference type="EMBL" id="KAE8682609.1"/>
    </source>
</evidence>
<accession>A0A6A2YTE9</accession>
<proteinExistence type="predicted"/>
<dbReference type="PANTHER" id="PTHR23054:SF61">
    <property type="entry name" value="OS02G0153000 PROTEIN"/>
    <property type="match status" value="1"/>
</dbReference>
<evidence type="ECO:0000259" key="3">
    <source>
        <dbReference type="Pfam" id="PF13966"/>
    </source>
</evidence>
<organism evidence="5 6">
    <name type="scientific">Hibiscus syriacus</name>
    <name type="common">Rose of Sharon</name>
    <dbReference type="NCBI Taxonomy" id="106335"/>
    <lineage>
        <taxon>Eukaryota</taxon>
        <taxon>Viridiplantae</taxon>
        <taxon>Streptophyta</taxon>
        <taxon>Embryophyta</taxon>
        <taxon>Tracheophyta</taxon>
        <taxon>Spermatophyta</taxon>
        <taxon>Magnoliopsida</taxon>
        <taxon>eudicotyledons</taxon>
        <taxon>Gunneridae</taxon>
        <taxon>Pentapetalae</taxon>
        <taxon>rosids</taxon>
        <taxon>malvids</taxon>
        <taxon>Malvales</taxon>
        <taxon>Malvaceae</taxon>
        <taxon>Malvoideae</taxon>
        <taxon>Hibiscus</taxon>
    </lineage>
</organism>
<dbReference type="InterPro" id="IPR026960">
    <property type="entry name" value="RVT-Znf"/>
</dbReference>
<comment type="caution">
    <text evidence="5">The sequence shown here is derived from an EMBL/GenBank/DDBJ whole genome shotgun (WGS) entry which is preliminary data.</text>
</comment>
<reference evidence="5" key="1">
    <citation type="submission" date="2019-09" db="EMBL/GenBank/DDBJ databases">
        <title>Draft genome information of white flower Hibiscus syriacus.</title>
        <authorList>
            <person name="Kim Y.-M."/>
        </authorList>
    </citation>
    <scope>NUCLEOTIDE SEQUENCE [LARGE SCALE GENOMIC DNA]</scope>
    <source>
        <strain evidence="5">YM2019G1</strain>
    </source>
</reference>
<evidence type="ECO:0000259" key="2">
    <source>
        <dbReference type="Pfam" id="PF04784"/>
    </source>
</evidence>